<dbReference type="AlphaFoldDB" id="A0A6A5KPA4"/>
<dbReference type="Proteomes" id="UP000800040">
    <property type="component" value="Unassembled WGS sequence"/>
</dbReference>
<keyword evidence="4" id="KW-1185">Reference proteome</keyword>
<dbReference type="EMBL" id="ML975257">
    <property type="protein sequence ID" value="KAF1837817.1"/>
    <property type="molecule type" value="Genomic_DNA"/>
</dbReference>
<feature type="compositionally biased region" description="Acidic residues" evidence="2">
    <location>
        <begin position="109"/>
        <end position="125"/>
    </location>
</feature>
<keyword evidence="1" id="KW-0175">Coiled coil</keyword>
<evidence type="ECO:0000313" key="4">
    <source>
        <dbReference type="Proteomes" id="UP000800040"/>
    </source>
</evidence>
<reference evidence="3" key="1">
    <citation type="submission" date="2020-01" db="EMBL/GenBank/DDBJ databases">
        <authorList>
            <consortium name="DOE Joint Genome Institute"/>
            <person name="Haridas S."/>
            <person name="Albert R."/>
            <person name="Binder M."/>
            <person name="Bloem J."/>
            <person name="Labutti K."/>
            <person name="Salamov A."/>
            <person name="Andreopoulos B."/>
            <person name="Baker S.E."/>
            <person name="Barry K."/>
            <person name="Bills G."/>
            <person name="Bluhm B.H."/>
            <person name="Cannon C."/>
            <person name="Castanera R."/>
            <person name="Culley D.E."/>
            <person name="Daum C."/>
            <person name="Ezra D."/>
            <person name="Gonzalez J.B."/>
            <person name="Henrissat B."/>
            <person name="Kuo A."/>
            <person name="Liang C."/>
            <person name="Lipzen A."/>
            <person name="Lutzoni F."/>
            <person name="Magnuson J."/>
            <person name="Mondo S."/>
            <person name="Nolan M."/>
            <person name="Ohm R."/>
            <person name="Pangilinan J."/>
            <person name="Park H.-J."/>
            <person name="Ramirez L."/>
            <person name="Alfaro M."/>
            <person name="Sun H."/>
            <person name="Tritt A."/>
            <person name="Yoshinaga Y."/>
            <person name="Zwiers L.-H."/>
            <person name="Turgeon B.G."/>
            <person name="Goodwin S.B."/>
            <person name="Spatafora J.W."/>
            <person name="Crous P.W."/>
            <person name="Grigoriev I.V."/>
        </authorList>
    </citation>
    <scope>NUCLEOTIDE SEQUENCE</scope>
    <source>
        <strain evidence="3">P77</strain>
    </source>
</reference>
<feature type="compositionally biased region" description="Basic and acidic residues" evidence="2">
    <location>
        <begin position="156"/>
        <end position="175"/>
    </location>
</feature>
<gene>
    <name evidence="3" type="ORF">BDW02DRAFT_81276</name>
</gene>
<organism evidence="3 4">
    <name type="scientific">Decorospora gaudefroyi</name>
    <dbReference type="NCBI Taxonomy" id="184978"/>
    <lineage>
        <taxon>Eukaryota</taxon>
        <taxon>Fungi</taxon>
        <taxon>Dikarya</taxon>
        <taxon>Ascomycota</taxon>
        <taxon>Pezizomycotina</taxon>
        <taxon>Dothideomycetes</taxon>
        <taxon>Pleosporomycetidae</taxon>
        <taxon>Pleosporales</taxon>
        <taxon>Pleosporineae</taxon>
        <taxon>Pleosporaceae</taxon>
        <taxon>Decorospora</taxon>
    </lineage>
</organism>
<evidence type="ECO:0000256" key="1">
    <source>
        <dbReference type="SAM" id="Coils"/>
    </source>
</evidence>
<name>A0A6A5KPA4_9PLEO</name>
<proteinExistence type="predicted"/>
<evidence type="ECO:0000313" key="3">
    <source>
        <dbReference type="EMBL" id="KAF1837817.1"/>
    </source>
</evidence>
<protein>
    <submittedName>
        <fullName evidence="3">Uncharacterized protein</fullName>
    </submittedName>
</protein>
<accession>A0A6A5KPA4</accession>
<feature type="region of interest" description="Disordered" evidence="2">
    <location>
        <begin position="106"/>
        <end position="180"/>
    </location>
</feature>
<dbReference type="OrthoDB" id="3690630at2759"/>
<evidence type="ECO:0000256" key="2">
    <source>
        <dbReference type="SAM" id="MobiDB-lite"/>
    </source>
</evidence>
<feature type="coiled-coil region" evidence="1">
    <location>
        <begin position="78"/>
        <end position="105"/>
    </location>
</feature>
<sequence length="296" mass="33954">MLHVELLHGREGLDKKLLPAEYFDKEFLRSCHPATELAMRKLWPNLWQFHVASETVWTEPTVPLLTGAGEIILDSEVLAQSDGRLEKFEEELKMLDEELEEKHRKLFDIDTELGDDEDDSDETTESDSRSNPPPSEKTGNSSPPPSKSTPSELETGEAKQRHPHESEHNDTKDQEEHDDGLPSFIKNLRARIRAQESVNEQLASYVSNEEIDQDVFLAQYGQSVYDDVLDQQESCEANQPNNLSPNVDDEKYDEPTIEQRAVDGEHDTCSKWEYEQLDDELKMRYHEAMVELLVDG</sequence>